<dbReference type="EMBL" id="GGEC01005388">
    <property type="protein sequence ID" value="MBW85871.1"/>
    <property type="molecule type" value="Transcribed_RNA"/>
</dbReference>
<protein>
    <submittedName>
        <fullName evidence="2">Uncharacterized protein</fullName>
    </submittedName>
</protein>
<name>A0A2P2IXD2_RHIMU</name>
<evidence type="ECO:0000256" key="1">
    <source>
        <dbReference type="SAM" id="MobiDB-lite"/>
    </source>
</evidence>
<accession>A0A2P2IXD2</accession>
<evidence type="ECO:0000313" key="2">
    <source>
        <dbReference type="EMBL" id="MBW85871.1"/>
    </source>
</evidence>
<sequence length="70" mass="7778">MEGKATPSASPKKARTANRLAVEWLAAHGVRRVAKDHNATPHAITFLPPYLSTKAPPMTDEKMYPHRKDD</sequence>
<organism evidence="2">
    <name type="scientific">Rhizophora mucronata</name>
    <name type="common">Asiatic mangrove</name>
    <dbReference type="NCBI Taxonomy" id="61149"/>
    <lineage>
        <taxon>Eukaryota</taxon>
        <taxon>Viridiplantae</taxon>
        <taxon>Streptophyta</taxon>
        <taxon>Embryophyta</taxon>
        <taxon>Tracheophyta</taxon>
        <taxon>Spermatophyta</taxon>
        <taxon>Magnoliopsida</taxon>
        <taxon>eudicotyledons</taxon>
        <taxon>Gunneridae</taxon>
        <taxon>Pentapetalae</taxon>
        <taxon>rosids</taxon>
        <taxon>fabids</taxon>
        <taxon>Malpighiales</taxon>
        <taxon>Rhizophoraceae</taxon>
        <taxon>Rhizophora</taxon>
    </lineage>
</organism>
<proteinExistence type="predicted"/>
<dbReference type="AlphaFoldDB" id="A0A2P2IXD2"/>
<reference evidence="2" key="1">
    <citation type="submission" date="2018-02" db="EMBL/GenBank/DDBJ databases">
        <title>Rhizophora mucronata_Transcriptome.</title>
        <authorList>
            <person name="Meera S.P."/>
            <person name="Sreeshan A."/>
            <person name="Augustine A."/>
        </authorList>
    </citation>
    <scope>NUCLEOTIDE SEQUENCE</scope>
    <source>
        <tissue evidence="2">Leaf</tissue>
    </source>
</reference>
<feature type="region of interest" description="Disordered" evidence="1">
    <location>
        <begin position="49"/>
        <end position="70"/>
    </location>
</feature>
<feature type="compositionally biased region" description="Basic and acidic residues" evidence="1">
    <location>
        <begin position="59"/>
        <end position="70"/>
    </location>
</feature>